<keyword evidence="1" id="KW-0012">Acyltransferase</keyword>
<protein>
    <submittedName>
        <fullName evidence="1">GNAT family N-acetyltransferase</fullName>
        <ecNumber evidence="1">2.3.1.-</ecNumber>
    </submittedName>
</protein>
<keyword evidence="1" id="KW-0808">Transferase</keyword>
<accession>A0ACD4DBV4</accession>
<dbReference type="EC" id="2.3.1.-" evidence="1"/>
<name>A0ACD4DBV4_9NOCA</name>
<proteinExistence type="predicted"/>
<keyword evidence="2" id="KW-1185">Reference proteome</keyword>
<dbReference type="Proteomes" id="UP001156484">
    <property type="component" value="Chromosome"/>
</dbReference>
<dbReference type="EMBL" id="CP107551">
    <property type="protein sequence ID" value="UYP17472.1"/>
    <property type="molecule type" value="Genomic_DNA"/>
</dbReference>
<gene>
    <name evidence="1" type="ORF">OED52_12240</name>
</gene>
<evidence type="ECO:0000313" key="2">
    <source>
        <dbReference type="Proteomes" id="UP001156484"/>
    </source>
</evidence>
<evidence type="ECO:0000313" key="1">
    <source>
        <dbReference type="EMBL" id="UYP17472.1"/>
    </source>
</evidence>
<reference evidence="1" key="1">
    <citation type="submission" date="2022-10" db="EMBL/GenBank/DDBJ databases">
        <title>Rhodococcus ferula Z13 complete genome.</title>
        <authorList>
            <person name="Long X."/>
            <person name="Zang M."/>
        </authorList>
    </citation>
    <scope>NUCLEOTIDE SEQUENCE</scope>
    <source>
        <strain evidence="1">Z13</strain>
    </source>
</reference>
<organism evidence="1 2">
    <name type="scientific">Rhodococcus sacchari</name>
    <dbReference type="NCBI Taxonomy" id="2962047"/>
    <lineage>
        <taxon>Bacteria</taxon>
        <taxon>Bacillati</taxon>
        <taxon>Actinomycetota</taxon>
        <taxon>Actinomycetes</taxon>
        <taxon>Mycobacteriales</taxon>
        <taxon>Nocardiaceae</taxon>
        <taxon>Rhodococcus</taxon>
    </lineage>
</organism>
<sequence length="215" mass="24292">MSTDPRRGTAIVTELSSAEFRARLPQLLAVYVAAMRYPRGTEYHRAPMWSEHSARPGWQAFAATLPEDPDTVVGIAYGYRGDTRQWWNQQVRAGLRHSGRTTEEIDRILGDYFELTELHVRPDMQGHRIGELLLQSLLRDRPEASVLLSTPEVPGEDNRAWRLYRRFGFRDVVRRFVFTGDARPFAVLGRPLPLGPDPAASSTDPTGGAGESEFR</sequence>